<dbReference type="PANTHER" id="PTHR30121">
    <property type="entry name" value="UNCHARACTERIZED PROTEIN YJGR-RELATED"/>
    <property type="match status" value="1"/>
</dbReference>
<evidence type="ECO:0000259" key="1">
    <source>
        <dbReference type="Pfam" id="PF19044"/>
    </source>
</evidence>
<dbReference type="RefSeq" id="WP_203873635.1">
    <property type="nucleotide sequence ID" value="NZ_BOOK01000006.1"/>
</dbReference>
<dbReference type="InterPro" id="IPR027417">
    <property type="entry name" value="P-loop_NTPase"/>
</dbReference>
<name>A0A8J3SUU8_9ACTN</name>
<dbReference type="Gene3D" id="1.10.8.730">
    <property type="match status" value="1"/>
</dbReference>
<keyword evidence="3" id="KW-1185">Reference proteome</keyword>
<dbReference type="Gene3D" id="3.40.50.300">
    <property type="entry name" value="P-loop containing nucleotide triphosphate hydrolases"/>
    <property type="match status" value="1"/>
</dbReference>
<evidence type="ECO:0000313" key="3">
    <source>
        <dbReference type="Proteomes" id="UP000634476"/>
    </source>
</evidence>
<sequence length="585" mass="63468">MRLNLLRRAASASGLGPDAVEVRPRHLHVGDGVCATLAITGYPRDVAPGWLEPLLAYPGRVDVSLHLEPVPSLIASDRLRKQLARLESGLRADQQHGRLLDPGAEVAAEDAQELASRIARGQAKLFRASIYLTVHAGSEQELSDACAQVRALAASLLLDARQVTFRQLQGWVSSLPLACDNLAMRRTFDTPALAAAFPFTSPDLTAELGPTAVLYGANLSSSSLVAWDRFAQDNHNSVILARSGAGKSYLAKLEALRSLYAGIEVAVIDPEDEYARMCSAVGGAYLRLGASGVRLNPFDLPPHDQRDSDPLTRRALFLHTLVGVMLDEPLDRVSKAALDRAILAAYREAGITHERRTWNRKPPLLKDLSNALTWDEDPRARELAAGLAPYVTGSHRLLFDGPTTTRPDSHLVVFSLRDLPDELKAVGTLLTLDAVWRRVSDSRDRRPRLVVVDEAWLLMKDPEGAKFLLRMAKAARKHWAGLSVVTQDAADLLGSDAGQAIIANSTTQILLKQAPQAIDRITDAFCLSDGERQLLLSAERGTGLLTAGTGGQRVPFAALSSPTEHVLCSTSPEEIAGFDYEEDEL</sequence>
<dbReference type="InterPro" id="IPR043964">
    <property type="entry name" value="P-loop_TraG"/>
</dbReference>
<dbReference type="InterPro" id="IPR051162">
    <property type="entry name" value="T4SS_component"/>
</dbReference>
<dbReference type="CDD" id="cd01127">
    <property type="entry name" value="TrwB_TraG_TraD_VirD4"/>
    <property type="match status" value="1"/>
</dbReference>
<evidence type="ECO:0000313" key="2">
    <source>
        <dbReference type="EMBL" id="GIH99160.1"/>
    </source>
</evidence>
<accession>A0A8J3SUU8</accession>
<protein>
    <recommendedName>
        <fullName evidence="1">TraG P-loop domain-containing protein</fullName>
    </recommendedName>
</protein>
<feature type="domain" description="TraG P-loop" evidence="1">
    <location>
        <begin position="231"/>
        <end position="540"/>
    </location>
</feature>
<dbReference type="EMBL" id="BOOK01000006">
    <property type="protein sequence ID" value="GIH99160.1"/>
    <property type="molecule type" value="Genomic_DNA"/>
</dbReference>
<dbReference type="Pfam" id="PF19044">
    <property type="entry name" value="P-loop_TraG"/>
    <property type="match status" value="1"/>
</dbReference>
<proteinExistence type="predicted"/>
<dbReference type="Proteomes" id="UP000634476">
    <property type="component" value="Unassembled WGS sequence"/>
</dbReference>
<organism evidence="2 3">
    <name type="scientific">Planobispora takensis</name>
    <dbReference type="NCBI Taxonomy" id="1367882"/>
    <lineage>
        <taxon>Bacteria</taxon>
        <taxon>Bacillati</taxon>
        <taxon>Actinomycetota</taxon>
        <taxon>Actinomycetes</taxon>
        <taxon>Streptosporangiales</taxon>
        <taxon>Streptosporangiaceae</taxon>
        <taxon>Planobispora</taxon>
    </lineage>
</organism>
<dbReference type="SUPFAM" id="SSF52540">
    <property type="entry name" value="P-loop containing nucleoside triphosphate hydrolases"/>
    <property type="match status" value="1"/>
</dbReference>
<dbReference type="AlphaFoldDB" id="A0A8J3SUU8"/>
<gene>
    <name evidence="2" type="ORF">Pta02_11690</name>
</gene>
<reference evidence="2" key="1">
    <citation type="submission" date="2021-01" db="EMBL/GenBank/DDBJ databases">
        <title>Whole genome shotgun sequence of Planobispora takensis NBRC 109077.</title>
        <authorList>
            <person name="Komaki H."/>
            <person name="Tamura T."/>
        </authorList>
    </citation>
    <scope>NUCLEOTIDE SEQUENCE</scope>
    <source>
        <strain evidence="2">NBRC 109077</strain>
    </source>
</reference>
<comment type="caution">
    <text evidence="2">The sequence shown here is derived from an EMBL/GenBank/DDBJ whole genome shotgun (WGS) entry which is preliminary data.</text>
</comment>
<dbReference type="PANTHER" id="PTHR30121:SF12">
    <property type="entry name" value="TYPE IV SECRETION SYSTEM PROTEIN CAGE"/>
    <property type="match status" value="1"/>
</dbReference>